<proteinExistence type="predicted"/>
<protein>
    <submittedName>
        <fullName evidence="2">Uncharacterized protein</fullName>
    </submittedName>
</protein>
<reference evidence="2 3" key="1">
    <citation type="journal article" date="2011" name="Stand. Genomic Sci.">
        <title>Complete genome sequence of Thermomonospora curvata type strain (B9).</title>
        <authorList>
            <person name="Chertkov O."/>
            <person name="Sikorski J."/>
            <person name="Nolan M."/>
            <person name="Lapidus A."/>
            <person name="Lucas S."/>
            <person name="Del Rio T.G."/>
            <person name="Tice H."/>
            <person name="Cheng J.F."/>
            <person name="Goodwin L."/>
            <person name="Pitluck S."/>
            <person name="Liolios K."/>
            <person name="Ivanova N."/>
            <person name="Mavromatis K."/>
            <person name="Mikhailova N."/>
            <person name="Ovchinnikova G."/>
            <person name="Pati A."/>
            <person name="Chen A."/>
            <person name="Palaniappan K."/>
            <person name="Djao O.D."/>
            <person name="Land M."/>
            <person name="Hauser L."/>
            <person name="Chang Y.J."/>
            <person name="Jeffries C.D."/>
            <person name="Brettin T."/>
            <person name="Han C."/>
            <person name="Detter J.C."/>
            <person name="Rohde M."/>
            <person name="Goker M."/>
            <person name="Woyke T."/>
            <person name="Bristow J."/>
            <person name="Eisen J.A."/>
            <person name="Markowitz V."/>
            <person name="Hugenholtz P."/>
            <person name="Klenk H.P."/>
            <person name="Kyrpides N.C."/>
        </authorList>
    </citation>
    <scope>NUCLEOTIDE SEQUENCE [LARGE SCALE GENOMIC DNA]</scope>
    <source>
        <strain evidence="3">ATCC 19995 / DSM 43183 / JCM 3096 / KCTC 9072 / NBRC 15933 / NCIMB 10081 / Henssen B9</strain>
    </source>
</reference>
<organism evidence="2 3">
    <name type="scientific">Thermomonospora curvata (strain ATCC 19995 / DSM 43183 / JCM 3096 / KCTC 9072 / NBRC 15933 / NCIMB 10081 / Henssen B9)</name>
    <dbReference type="NCBI Taxonomy" id="471852"/>
    <lineage>
        <taxon>Bacteria</taxon>
        <taxon>Bacillati</taxon>
        <taxon>Actinomycetota</taxon>
        <taxon>Actinomycetes</taxon>
        <taxon>Streptosporangiales</taxon>
        <taxon>Thermomonosporaceae</taxon>
        <taxon>Thermomonospora</taxon>
    </lineage>
</organism>
<sequence length="223" mass="23153">MTTDPDDKYGEILRRALHAEAARVEPAPDGLERIRAGIEQRSRRRLSRLQGWAPPFWLPGGWSRPLLAVAVTVLVVAVGVSAPQTIERISSAGRHGPAEDSGTPSAAAAGQGAAHLPGQAPHPPGQGHSLPPASADSPVSQTPGVSPSPTCPPAGRPTDEASLRPAPGDPQHTPPQCPQESPSPTAPEPEETTPTPPEEPPSTPSEEPPTPTPTDEPETTEEP</sequence>
<dbReference type="KEGG" id="tcu:Tcur_3250"/>
<evidence type="ECO:0000256" key="1">
    <source>
        <dbReference type="SAM" id="MobiDB-lite"/>
    </source>
</evidence>
<evidence type="ECO:0000313" key="2">
    <source>
        <dbReference type="EMBL" id="ACY98789.1"/>
    </source>
</evidence>
<dbReference type="STRING" id="471852.Tcur_3250"/>
<evidence type="ECO:0000313" key="3">
    <source>
        <dbReference type="Proteomes" id="UP000001918"/>
    </source>
</evidence>
<dbReference type="OrthoDB" id="3483857at2"/>
<feature type="region of interest" description="Disordered" evidence="1">
    <location>
        <begin position="89"/>
        <end position="223"/>
    </location>
</feature>
<dbReference type="Proteomes" id="UP000001918">
    <property type="component" value="Chromosome"/>
</dbReference>
<dbReference type="AlphaFoldDB" id="D1A9V3"/>
<dbReference type="PRINTS" id="PR01217">
    <property type="entry name" value="PRICHEXTENSN"/>
</dbReference>
<name>D1A9V3_THECD</name>
<feature type="compositionally biased region" description="Pro residues" evidence="1">
    <location>
        <begin position="194"/>
        <end position="214"/>
    </location>
</feature>
<feature type="compositionally biased region" description="Low complexity" evidence="1">
    <location>
        <begin position="106"/>
        <end position="119"/>
    </location>
</feature>
<accession>D1A9V3</accession>
<feature type="compositionally biased region" description="Polar residues" evidence="1">
    <location>
        <begin position="137"/>
        <end position="148"/>
    </location>
</feature>
<dbReference type="RefSeq" id="WP_012853573.1">
    <property type="nucleotide sequence ID" value="NC_013510.1"/>
</dbReference>
<keyword evidence="3" id="KW-1185">Reference proteome</keyword>
<gene>
    <name evidence="2" type="ordered locus">Tcur_3250</name>
</gene>
<dbReference type="EMBL" id="CP001738">
    <property type="protein sequence ID" value="ACY98789.1"/>
    <property type="molecule type" value="Genomic_DNA"/>
</dbReference>
<dbReference type="HOGENOM" id="CLU_1244769_0_0_11"/>